<dbReference type="Proteomes" id="UP000252558">
    <property type="component" value="Unassembled WGS sequence"/>
</dbReference>
<dbReference type="EMBL" id="QPID01000001">
    <property type="protein sequence ID" value="RCU52489.1"/>
    <property type="molecule type" value="Genomic_DNA"/>
</dbReference>
<dbReference type="InterPro" id="IPR025110">
    <property type="entry name" value="AMP-bd_C"/>
</dbReference>
<dbReference type="Pfam" id="PF00668">
    <property type="entry name" value="Condensation"/>
    <property type="match status" value="5"/>
</dbReference>
<keyword evidence="7" id="KW-1185">Reference proteome</keyword>
<dbReference type="FunFam" id="2.30.38.10:FF:000001">
    <property type="entry name" value="Non-ribosomal peptide synthetase PvdI"/>
    <property type="match status" value="4"/>
</dbReference>
<dbReference type="PANTHER" id="PTHR45527:SF1">
    <property type="entry name" value="FATTY ACID SYNTHASE"/>
    <property type="match status" value="1"/>
</dbReference>
<evidence type="ECO:0000259" key="5">
    <source>
        <dbReference type="PROSITE" id="PS50075"/>
    </source>
</evidence>
<dbReference type="OrthoDB" id="9757559at2"/>
<dbReference type="SUPFAM" id="SSF47336">
    <property type="entry name" value="ACP-like"/>
    <property type="match status" value="4"/>
</dbReference>
<accession>A0A368NSN9</accession>
<comment type="similarity">
    <text evidence="2">Belongs to the ATP-dependent AMP-binding enzyme family.</text>
</comment>
<dbReference type="InterPro" id="IPR036736">
    <property type="entry name" value="ACP-like_sf"/>
</dbReference>
<dbReference type="InterPro" id="IPR001242">
    <property type="entry name" value="Condensation_dom"/>
</dbReference>
<dbReference type="Gene3D" id="1.10.1200.10">
    <property type="entry name" value="ACP-like"/>
    <property type="match status" value="4"/>
</dbReference>
<comment type="cofactor">
    <cofactor evidence="1">
        <name>pantetheine 4'-phosphate</name>
        <dbReference type="ChEBI" id="CHEBI:47942"/>
    </cofactor>
</comment>
<keyword evidence="3" id="KW-0596">Phosphopantetheine</keyword>
<dbReference type="Gene3D" id="1.10.10.1830">
    <property type="entry name" value="Non-ribosomal peptide synthase, adenylation domain"/>
    <property type="match status" value="1"/>
</dbReference>
<dbReference type="InterPro" id="IPR020845">
    <property type="entry name" value="AMP-binding_CS"/>
</dbReference>
<dbReference type="InterPro" id="IPR023213">
    <property type="entry name" value="CAT-like_dom_sf"/>
</dbReference>
<dbReference type="CDD" id="cd05930">
    <property type="entry name" value="A_NRPS"/>
    <property type="match status" value="3"/>
</dbReference>
<evidence type="ECO:0000256" key="1">
    <source>
        <dbReference type="ARBA" id="ARBA00001957"/>
    </source>
</evidence>
<dbReference type="SMART" id="SM00823">
    <property type="entry name" value="PKS_PP"/>
    <property type="match status" value="4"/>
</dbReference>
<protein>
    <submittedName>
        <fullName evidence="6">Amino acid adenylation domain-containing protein</fullName>
    </submittedName>
</protein>
<dbReference type="Pfam" id="PF00501">
    <property type="entry name" value="AMP-binding"/>
    <property type="match status" value="4"/>
</dbReference>
<dbReference type="InterPro" id="IPR010071">
    <property type="entry name" value="AA_adenyl_dom"/>
</dbReference>
<dbReference type="PANTHER" id="PTHR45527">
    <property type="entry name" value="NONRIBOSOMAL PEPTIDE SYNTHETASE"/>
    <property type="match status" value="1"/>
</dbReference>
<dbReference type="CDD" id="cd19531">
    <property type="entry name" value="LCL_NRPS-like"/>
    <property type="match status" value="3"/>
</dbReference>
<dbReference type="Gene3D" id="2.30.38.10">
    <property type="entry name" value="Luciferase, Domain 3"/>
    <property type="match status" value="4"/>
</dbReference>
<dbReference type="GO" id="GO:0043041">
    <property type="term" value="P:amino acid activation for nonribosomal peptide biosynthetic process"/>
    <property type="evidence" value="ECO:0007669"/>
    <property type="project" value="TreeGrafter"/>
</dbReference>
<dbReference type="InterPro" id="IPR009081">
    <property type="entry name" value="PP-bd_ACP"/>
</dbReference>
<feature type="domain" description="Carrier" evidence="5">
    <location>
        <begin position="4285"/>
        <end position="4359"/>
    </location>
</feature>
<dbReference type="FunFam" id="3.40.50.12780:FF:000012">
    <property type="entry name" value="Non-ribosomal peptide synthetase"/>
    <property type="match status" value="3"/>
</dbReference>
<dbReference type="Gene3D" id="3.30.559.30">
    <property type="entry name" value="Nonribosomal peptide synthetase, condensation domain"/>
    <property type="match status" value="5"/>
</dbReference>
<feature type="domain" description="Carrier" evidence="5">
    <location>
        <begin position="3210"/>
        <end position="3284"/>
    </location>
</feature>
<dbReference type="InterPro" id="IPR006162">
    <property type="entry name" value="Ppantetheine_attach_site"/>
</dbReference>
<feature type="domain" description="Carrier" evidence="5">
    <location>
        <begin position="1080"/>
        <end position="1155"/>
    </location>
</feature>
<feature type="domain" description="Carrier" evidence="5">
    <location>
        <begin position="2139"/>
        <end position="2214"/>
    </location>
</feature>
<dbReference type="SUPFAM" id="SSF52777">
    <property type="entry name" value="CoA-dependent acyltransferases"/>
    <property type="match status" value="9"/>
</dbReference>
<name>A0A368NSN9_9GAMM</name>
<dbReference type="Gene3D" id="3.40.50.980">
    <property type="match status" value="8"/>
</dbReference>
<dbReference type="GO" id="GO:0005737">
    <property type="term" value="C:cytoplasm"/>
    <property type="evidence" value="ECO:0007669"/>
    <property type="project" value="TreeGrafter"/>
</dbReference>
<organism evidence="6 7">
    <name type="scientific">Corallincola holothuriorum</name>
    <dbReference type="NCBI Taxonomy" id="2282215"/>
    <lineage>
        <taxon>Bacteria</taxon>
        <taxon>Pseudomonadati</taxon>
        <taxon>Pseudomonadota</taxon>
        <taxon>Gammaproteobacteria</taxon>
        <taxon>Alteromonadales</taxon>
        <taxon>Psychromonadaceae</taxon>
        <taxon>Corallincola</taxon>
    </lineage>
</organism>
<dbReference type="PROSITE" id="PS00455">
    <property type="entry name" value="AMP_BINDING"/>
    <property type="match status" value="4"/>
</dbReference>
<dbReference type="InterPro" id="IPR044894">
    <property type="entry name" value="TubC_N_sf"/>
</dbReference>
<evidence type="ECO:0000313" key="7">
    <source>
        <dbReference type="Proteomes" id="UP000252558"/>
    </source>
</evidence>
<dbReference type="Pfam" id="PF13193">
    <property type="entry name" value="AMP-binding_C"/>
    <property type="match status" value="4"/>
</dbReference>
<dbReference type="InterPro" id="IPR020806">
    <property type="entry name" value="PKS_PP-bd"/>
</dbReference>
<dbReference type="Pfam" id="PF00550">
    <property type="entry name" value="PP-binding"/>
    <property type="match status" value="4"/>
</dbReference>
<dbReference type="NCBIfam" id="TIGR01733">
    <property type="entry name" value="AA-adenyl-dom"/>
    <property type="match status" value="4"/>
</dbReference>
<reference evidence="6 7" key="1">
    <citation type="submission" date="2018-07" db="EMBL/GenBank/DDBJ databases">
        <title>Corallincola holothuriorum sp. nov., a new facultative anaerobe isolated from sea cucumber Apostichopus japonicus.</title>
        <authorList>
            <person name="Xia H."/>
        </authorList>
    </citation>
    <scope>NUCLEOTIDE SEQUENCE [LARGE SCALE GENOMIC DNA]</scope>
    <source>
        <strain evidence="6 7">C4</strain>
    </source>
</reference>
<dbReference type="PROSITE" id="PS00012">
    <property type="entry name" value="PHOSPHOPANTETHEINE"/>
    <property type="match status" value="4"/>
</dbReference>
<dbReference type="InterPro" id="IPR000873">
    <property type="entry name" value="AMP-dep_synth/lig_dom"/>
</dbReference>
<dbReference type="CDD" id="cd19543">
    <property type="entry name" value="DCL_NRPS"/>
    <property type="match status" value="1"/>
</dbReference>
<sequence>MVDVSNLIAELDELGAQLLLEDGQLRMQAPKGVLSRDHLENVKANKQAIIQWLATPENILVEPTAHNESGYPMSHAQRGLWLMEQLDNKTSHYNISLVYEMSGELNVKALQNALSELVARHEILRTRYFDHPESGPCQQVVAAGPVALCVEELPAEVTPEEGLQQISGHESAQSFALGTPGQFNVRLVRVGENKHSLFLTLHHILADGWSKAQLFDELTTLYNQFAEHGESRLAVPDLQYRDYAAWEAKWLEGRAAQAALGYWEELLYCVPQRHQLPLDHARPAVPGYAGEHYSEVLNGPEAERLRALCAGAGASLFIGVKALLGVLLSRLSSRADIVIGTPVANRTRPELNNILGYFVNVIPLRQDVQPFQSFHELLEVTKASFIESQHYSYMPFDRIVERVAPERDPGLHPLFQIMISYSISDGDAVGMTGLDVQQRDPAYPLSKFDITLDVVETPHALELNWEYSTELFCRKSIAEFSDYLRALLGQISRFPEIPLCDLTTDYDARYQYDEFVARERRERDLAAWHDDEKAAVSAPLLSQEQQQALVTLGTGPEAPEVTADDLLPAVLERQAAERGNAVAVVFEDEYYTYAELNSKANQLARYLMGRGVKPETLVGICVERSLDMMVAILGVMKAGGAYVPLDPEYPLGRLAYMAEDAGLSLVLTQSAVADAVPGDKLERIVLDEAELQAALAAQSGAPLPVAETGLRPENLAYVIYTSGSTGKPKGVPVEHHNFSQFAQSLATELPRHKDESVRRWGWNTALVFDASLQAFSVFYSGDLLVLLSDQTRNDPELLLSALQKEQITVFDSTPSQIQMLLEVYSQRKAGFSLPDLVIGGEAISESLWQALAALAVETGGRILNAYGPTESTVNTTLATISGGHSHIGRPNTGRCCYVSSQSGALAAEGAVGELYIGGAGVARGYLNRPEQTAARFVSDPFSGKPGARMYRTGDLVRWLPEGNLEYLGRIDDQVKIRGFRIELGEIEHALQSTEGVSGATVIVREDVPGDKRLVGYVIAAAGEDSASHSGQLKTALSAQLPAYMVPSAFVLMERFPVTPNGKLDKRALPAPVLDADEDDIPLAGTALELAGVWQDLLGVSRVGAGSDFFALGGHSLLVVRLVSQVNARFDVQLPVRSVFTHSTLSALADCIDELSNESRLPALLPQPEGADRVLSFSQQRFWFLRQLGEMNQGYVLSCAYELSGDCSVDMLQDSLQVLIARHEVLRTVFTGEDTPVLKLLPVDAFRISFTDLSELSGEDRDAQLGRCRAQEAVIDFDLASDHMVKASVLKLAADRHLLYLHVHHIATDGWSQEILFRELSEIYRHKRAGTFTDSTLPALSVQYSDFAAWQREVLSGEHLASEVAHWKQVLNGAPPLHSLPLDHPRPNEQTHAGAVIRKQLPEALASGIDRMAREAGATRFMALQSAFALLLSLYSGEQDIVMGTPVANRNHADAEGVIGFFSNTLVLRNLLAGVSSFGELLAQTRRAVVEALAHQELPFDKLVEEICPARSLSHHPLFQIMFSATAAKDARDALELSDDLRAAPHPVNAAVDIQFELDLHVNRDDDGLTCWWSYNSALFEAATIERMADMYGRLLELVIQPDASIRQTFVTPAEQHSLCALGRGAETAGITEADLLPAVLERHAIEHADAVAVVFEGQSYSYAELNRRANQLARYLIALGITTETLVGVCVERSLEMIVALIGVMKAGGAYVPLDPEYPQGRLAYMAEDAGFRLLLTQCTVAARVPGQSIQRIMLDDKNQQDEIAAYSGEPLGADEVVLRPNNLAYVIYTSGSTGKPKGVLVEHGGLANLGPAEVSVLELDASSVVLQFASYSFDTSVSEWAMSIWAAARLVLVRKSVLLSPEDLMATLATEGVTHATIPPAMLPQLDPIKMHNLTHLVVAGERCPQTTMTQWAEGRTFFNAYGPTESTVCATTGQLDVSHERVHIGRPLNGTALYVLGSALEILPNGAVGELYIGGKGVARGYLNRPELTAERFVPDPYSAAPGARMYRTGDLVRWLPDGNLEYLGRVDEQVKIRGFRIEIGEIEYALQNASGVAEATVMVREERPGDKRLVGYVIAESETDPDTLPTRLKSAVADQLPAHMVPCAFVVMEHFPLSPNGKLDKKALPAPSVQTVVDDEPVDGVARKLAGMWQDLLGIPLVGLSSDFFELGGHSLLVTRLVSQINAVFDVQLPVKDVFRHSELATLAKCIERRGRSAERLPALSTQAADAPKVLSFSQQRFWFLEQLGELNSGYVLSSAYELTGEFSVNALEDSMQVLIFRHAVLRTVYKGEEQPTLALLPVQDFRVRFVDLSALDPEEQAVELSVFKKQEEQSGFCLNSDYMLRASVAKLGDERHLLYLHVHHIATDGWSQTILLEELTEIYAHQQVGNGHAPLLQALPVQYSDFSAWQREVLSGERLCAEVAHWKRVLDGAPPLHSLPLDHVRPTEQTHHGAVIEVPLPEALSRRIDTLAQDAGVTRFMVLQSAFSVLLSLYSSEQDIVMGTPVANRNHVDVEGLIGFFANTLVLRTDLSDVSSFGELLAQTKENIVAALAHQELPFDKLVEELNPERNLSHQPLFQILFTTLETPPVEVCQFGCASARRLRGVGGEVALKYDLELEISCQERKLVCAWAYNTDLFDRVTIARFAEFYARLLEHVVNHDDGLQSVSQQILSSIQKSQLLEMGSGPEVATGDAWESLSAVMERQAVELGDATAAVFEGQRYSYSELNTRVNKLARYLIDQGVQTDTLVGVCLDRTLDLLVAVLAVMKSGGAYVPLDPQFPRRRLGYMAEHSELTILITQKSVQDSVPADNLKKIVLDDPLQSNEIAQCSGIPIGSDEVQIIPEQLAYVIYTSGSTGKPKGVMNTHGGLMNFLQSMRVQPGMSADDCLLCITTLSFDIAALELYLPLLCGARMVITDTYAVRDGEFIQSIIESENVTMMQATPSTWNILLSAGWQGKSNLRALCGGEALPPALAHTLTPLVGELWNMYGPTETTIWSTLQKIEGKAEIECPGVGRAINNTRLYVLDREKNLLPVGAVGELYIGGAGVARGYLNRPELTAARFVSDPFSGKPCARMYRTGDLVRWMANGNLECIGRVDQQVKIRGYRIELGEVESALRSADWVNDACVTVSEDGSQNSCLVGYVVPETAHLNEQDLPRRLKSYLCDQLPAYMVPSAIVVMRDFPLTPNGKLDRNAMPAPDWGAQTAGRHCAPVTPEQKVICAVWAEVLELQNVGIEDNFFSIGGDSIQSIQVVSRLRQRRYELTTRQLFQHQTVAELAKVLLRRGHSVQSAPSALSLVNLSEQERQQFESIYLDIEDIYPATGMQQGLLYLSQQDSESAKYTLQQAWKLDGLDPKNWKTCCELVLTYHDVLRTAFVQDQLGNMLQLVQSSVQLPWFELDWSSLDAGDRERKLAELLSADWMNGFDFTRAPLQRCTLIYLGGDSYYFVWCFHHALMDGWSVPIIQAELVQSYADLRDGKQPVLQSRAEFKNYIRWQQAQDKLDANMYWTERLHGFTETTSLGLEHHSRKELGSAEFTCHLSRVETEDLTRFAKQERVTLNTLVQAAWGYLLHRYSGDQDIVFGATVSGRPASLEGVEEMVGCFINALPVRQNFEQAAHEKIGDWLRQLHKQNVDSEHHGHLTLTEIQQLSELPSGTSLFDTLVVFENFPSAANKPADGISLEPISGRIETSYRLNLTAIVHDRLSLELAYAREYFSDWSAKRALEQLKKVLLAMSGSANACMADIALLSEAEKAQLLSFGRPCPDTLMSGWPLISEKIREIAATYAERNAVTCESSSLTYLELDQRANQLANYLVSKGVSAETLVGVCLTRSVDTAVAMLAVFKAGGAYVPFDPDYPQARLEYMAQDSGIRWLLTNQQTKAKVPGDHIVHINLDDTALQNTLAGHSVIAPELTVTGVQPDSLAYVIYTSGSTGKPKGVMIEHAALAIHLQTAATQYNVSFDDRYLQFASNSFDAAIEQILTPLCCGAHLFIRDNALWNWDELCSYLAGNGITIADLPPSYLNGMMSNSDVAIDSLRLLIFGGEPLPENLLTKLKGSQLDCEVCNAYGPTETTITATLSQFAISKWHSDLPVTIGRPLFGRLCYVLDSRLAVLPLGAVGELYIGGEGVARGYLNRPELTEDRFLDNPFEDTPGARMYRTGDLVRWQPDGELEYLGRVDEQVKIRGHRIELGEVEHCLQNAANVAEAAIVVQELPSGQKTLVGYLVATNAELEETFIRRVRSQLRGQLPGYMVPSALIVLEEFPLTPNGKLDKKALPEANICRESGRRTPNSDAENLLLVSLKEILEKTDLTFDDGLTDVGVHSITLLRLRACLNQQGYDLPMDRIYDNASLAELAQHITKAVRPLDAAPHSEQLLLTPNQLDSFATKDNNRDLFIALTSYRIDEDTWSEERMRNAIERVISANQALRVKSTCQAGQWLQELQEQADYNLYYVDLRGVSAIDRQREFEVHYARQLRSLRLQQPLLFSLLVLHVDETEMDLVQVIHHKMCDGYSNDIVARQIKLAYSAGLLPSNIIGASTNYAAYCESIGRYVGSALFQQRQYEINSDSVYFTNYGIVCDKPERPFTGGDAHYRCGHIKNTDLDRNDVGYIERLLMRALALSVKVTGSDYVQLRNTINGRAVELSEVNLVDTVGWLSLNSHLNLKVSALIGENWQSHIREQNAKAKLHALPLAIMKHSDYYGIRQDQKPVLPEVILNLSTFSSETSNEVMDTSFDMSAAAEKCYSDEVEKDFKLIFNVGYFEATGELNYGIEYSSAQYCETSIEWILATFESYLSKEVTEA</sequence>
<dbReference type="PROSITE" id="PS50075">
    <property type="entry name" value="CARRIER"/>
    <property type="match status" value="4"/>
</dbReference>
<dbReference type="Gene3D" id="3.30.559.10">
    <property type="entry name" value="Chloramphenicol acetyltransferase-like domain"/>
    <property type="match status" value="5"/>
</dbReference>
<dbReference type="InterPro" id="IPR045851">
    <property type="entry name" value="AMP-bd_C_sf"/>
</dbReference>
<evidence type="ECO:0000256" key="4">
    <source>
        <dbReference type="ARBA" id="ARBA00022553"/>
    </source>
</evidence>
<dbReference type="FunFam" id="3.30.300.30:FF:000010">
    <property type="entry name" value="Enterobactin synthetase component F"/>
    <property type="match status" value="4"/>
</dbReference>
<proteinExistence type="inferred from homology"/>
<dbReference type="InterPro" id="IPR041464">
    <property type="entry name" value="TubC_N"/>
</dbReference>
<dbReference type="GO" id="GO:0031177">
    <property type="term" value="F:phosphopantetheine binding"/>
    <property type="evidence" value="ECO:0007669"/>
    <property type="project" value="InterPro"/>
</dbReference>
<dbReference type="RefSeq" id="WP_114336397.1">
    <property type="nucleotide sequence ID" value="NZ_QPID01000001.1"/>
</dbReference>
<gene>
    <name evidence="6" type="ORF">DU002_00520</name>
</gene>
<comment type="caution">
    <text evidence="6">The sequence shown here is derived from an EMBL/GenBank/DDBJ whole genome shotgun (WGS) entry which is preliminary data.</text>
</comment>
<dbReference type="Pfam" id="PF18563">
    <property type="entry name" value="TubC_N"/>
    <property type="match status" value="1"/>
</dbReference>
<keyword evidence="4" id="KW-0597">Phosphoprotein</keyword>
<dbReference type="FunFam" id="1.10.1200.10:FF:000005">
    <property type="entry name" value="Nonribosomal peptide synthetase 1"/>
    <property type="match status" value="1"/>
</dbReference>
<dbReference type="Gene3D" id="3.30.300.30">
    <property type="match status" value="4"/>
</dbReference>
<evidence type="ECO:0000256" key="2">
    <source>
        <dbReference type="ARBA" id="ARBA00006432"/>
    </source>
</evidence>
<dbReference type="FunFam" id="3.40.50.980:FF:000001">
    <property type="entry name" value="Non-ribosomal peptide synthetase"/>
    <property type="match status" value="4"/>
</dbReference>
<dbReference type="NCBIfam" id="NF003417">
    <property type="entry name" value="PRK04813.1"/>
    <property type="match status" value="4"/>
</dbReference>
<dbReference type="SUPFAM" id="SSF56801">
    <property type="entry name" value="Acetyl-CoA synthetase-like"/>
    <property type="match status" value="4"/>
</dbReference>
<dbReference type="GO" id="GO:0003824">
    <property type="term" value="F:catalytic activity"/>
    <property type="evidence" value="ECO:0007669"/>
    <property type="project" value="InterPro"/>
</dbReference>
<dbReference type="CDD" id="cd12116">
    <property type="entry name" value="A_NRPS_Ta1_like"/>
    <property type="match status" value="1"/>
</dbReference>
<dbReference type="GO" id="GO:0044550">
    <property type="term" value="P:secondary metabolite biosynthetic process"/>
    <property type="evidence" value="ECO:0007669"/>
    <property type="project" value="UniProtKB-ARBA"/>
</dbReference>
<evidence type="ECO:0000313" key="6">
    <source>
        <dbReference type="EMBL" id="RCU52489.1"/>
    </source>
</evidence>
<evidence type="ECO:0000256" key="3">
    <source>
        <dbReference type="ARBA" id="ARBA00022450"/>
    </source>
</evidence>